<evidence type="ECO:0000256" key="1">
    <source>
        <dbReference type="ARBA" id="ARBA00022670"/>
    </source>
</evidence>
<dbReference type="GO" id="GO:0008233">
    <property type="term" value="F:peptidase activity"/>
    <property type="evidence" value="ECO:0007669"/>
    <property type="project" value="UniProtKB-KW"/>
</dbReference>
<feature type="active site" description="Nucleophile" evidence="5">
    <location>
        <position position="215"/>
    </location>
</feature>
<comment type="caution">
    <text evidence="8">The sequence shown here is derived from an EMBL/GenBank/DDBJ whole genome shotgun (WGS) entry which is preliminary data.</text>
</comment>
<dbReference type="CDD" id="cd04701">
    <property type="entry name" value="Asparaginase_2"/>
    <property type="match status" value="1"/>
</dbReference>
<dbReference type="FunFam" id="3.60.20.30:FF:000001">
    <property type="entry name" value="Isoaspartyl peptidase/L-asparaginase"/>
    <property type="match status" value="1"/>
</dbReference>
<keyword evidence="2" id="KW-0378">Hydrolase</keyword>
<dbReference type="PANTHER" id="PTHR10188">
    <property type="entry name" value="L-ASPARAGINASE"/>
    <property type="match status" value="1"/>
</dbReference>
<evidence type="ECO:0000313" key="8">
    <source>
        <dbReference type="EMBL" id="MBL0766216.1"/>
    </source>
</evidence>
<dbReference type="Pfam" id="PF01112">
    <property type="entry name" value="Asparaginase_2"/>
    <property type="match status" value="1"/>
</dbReference>
<dbReference type="Gene3D" id="3.60.20.30">
    <property type="entry name" value="(Glycosyl)asparaginase"/>
    <property type="match status" value="1"/>
</dbReference>
<dbReference type="AlphaFoldDB" id="A0A937AGA3"/>
<dbReference type="GO" id="GO:0016811">
    <property type="term" value="F:hydrolase activity, acting on carbon-nitrogen (but not peptide) bonds, in linear amides"/>
    <property type="evidence" value="ECO:0007669"/>
    <property type="project" value="UniProtKB-ARBA"/>
</dbReference>
<dbReference type="PANTHER" id="PTHR10188:SF6">
    <property type="entry name" value="N(4)-(BETA-N-ACETYLGLUCOSAMINYL)-L-ASPARAGINASE"/>
    <property type="match status" value="1"/>
</dbReference>
<evidence type="ECO:0000256" key="7">
    <source>
        <dbReference type="PIRSR" id="PIRSR600246-3"/>
    </source>
</evidence>
<feature type="site" description="Cleavage; by autolysis" evidence="7">
    <location>
        <begin position="214"/>
        <end position="215"/>
    </location>
</feature>
<evidence type="ECO:0000256" key="6">
    <source>
        <dbReference type="PIRSR" id="PIRSR600246-2"/>
    </source>
</evidence>
<organism evidence="8 9">
    <name type="scientific">Marivirga atlantica</name>
    <dbReference type="NCBI Taxonomy" id="1548457"/>
    <lineage>
        <taxon>Bacteria</taxon>
        <taxon>Pseudomonadati</taxon>
        <taxon>Bacteroidota</taxon>
        <taxon>Cytophagia</taxon>
        <taxon>Cytophagales</taxon>
        <taxon>Marivirgaceae</taxon>
        <taxon>Marivirga</taxon>
    </lineage>
</organism>
<keyword evidence="1" id="KW-0645">Protease</keyword>
<accession>A0A937AGA3</accession>
<dbReference type="InterPro" id="IPR029055">
    <property type="entry name" value="Ntn_hydrolases_N"/>
</dbReference>
<sequence length="351" mass="37973">MNKTHYLICLAILLLSSCKPSNDTKKTETNYKEQAIEKGPITLVIHGGAGNINREALGPERDSLYRAKLKEALEVGYDKLSRGGSAMDAVVATIQTMEASPLFNAGVGAVFTNEGKNELDASVMNGKDKMAGAVAGVTTIKSPIAAAKAVMDKSPHVMMARDGAEQFAKEIGLEMVDPSYFYTERRFKSLERVREAERKKELSYLEKYPDWKYGTVGCVALDKDGNIAAGTSTGGMTNKKYGRIGDSPVIAAGTYADNATCGVSATGHGEFFIRNVVAYDIAAKMKYLNLNLDEAADKVINEELVEFGGDGGIIALDRAGNISMPFNTSGMFRGYKNTADDTRVFIYNDEE</sequence>
<evidence type="ECO:0000256" key="4">
    <source>
        <dbReference type="ARBA" id="ARBA00069124"/>
    </source>
</evidence>
<feature type="binding site" evidence="6">
    <location>
        <begin position="243"/>
        <end position="246"/>
    </location>
    <ligand>
        <name>substrate</name>
    </ligand>
</feature>
<dbReference type="PROSITE" id="PS51257">
    <property type="entry name" value="PROKAR_LIPOPROTEIN"/>
    <property type="match status" value="1"/>
</dbReference>
<name>A0A937AGA3_9BACT</name>
<keyword evidence="3" id="KW-0068">Autocatalytic cleavage</keyword>
<feature type="binding site" evidence="6">
    <location>
        <begin position="266"/>
        <end position="269"/>
    </location>
    <ligand>
        <name>substrate</name>
    </ligand>
</feature>
<dbReference type="RefSeq" id="WP_201922291.1">
    <property type="nucleotide sequence ID" value="NZ_JAERQG010000003.1"/>
</dbReference>
<reference evidence="8" key="1">
    <citation type="submission" date="2021-01" db="EMBL/GenBank/DDBJ databases">
        <title>Marivirga sp. nov., isolated from intertidal surface sediments.</title>
        <authorList>
            <person name="Zhang M."/>
        </authorList>
    </citation>
    <scope>NUCLEOTIDE SEQUENCE</scope>
    <source>
        <strain evidence="8">SM1354</strain>
    </source>
</reference>
<evidence type="ECO:0000256" key="3">
    <source>
        <dbReference type="ARBA" id="ARBA00022813"/>
    </source>
</evidence>
<evidence type="ECO:0000256" key="2">
    <source>
        <dbReference type="ARBA" id="ARBA00022801"/>
    </source>
</evidence>
<proteinExistence type="predicted"/>
<evidence type="ECO:0000256" key="5">
    <source>
        <dbReference type="PIRSR" id="PIRSR600246-1"/>
    </source>
</evidence>
<evidence type="ECO:0000313" key="9">
    <source>
        <dbReference type="Proteomes" id="UP000642920"/>
    </source>
</evidence>
<keyword evidence="9" id="KW-1185">Reference proteome</keyword>
<dbReference type="SUPFAM" id="SSF56235">
    <property type="entry name" value="N-terminal nucleophile aminohydrolases (Ntn hydrolases)"/>
    <property type="match status" value="1"/>
</dbReference>
<dbReference type="EMBL" id="JAERQG010000003">
    <property type="protein sequence ID" value="MBL0766216.1"/>
    <property type="molecule type" value="Genomic_DNA"/>
</dbReference>
<protein>
    <recommendedName>
        <fullName evidence="4">Isoaspartyl peptidase</fullName>
    </recommendedName>
</protein>
<gene>
    <name evidence="8" type="ORF">JKP34_13195</name>
</gene>
<dbReference type="Proteomes" id="UP000642920">
    <property type="component" value="Unassembled WGS sequence"/>
</dbReference>
<dbReference type="GO" id="GO:0006508">
    <property type="term" value="P:proteolysis"/>
    <property type="evidence" value="ECO:0007669"/>
    <property type="project" value="UniProtKB-KW"/>
</dbReference>
<dbReference type="InterPro" id="IPR000246">
    <property type="entry name" value="Peptidase_T2"/>
</dbReference>